<comment type="caution">
    <text evidence="2">The sequence shown here is derived from an EMBL/GenBank/DDBJ whole genome shotgun (WGS) entry which is preliminary data.</text>
</comment>
<accession>A0A0F5YBS7</accession>
<proteinExistence type="predicted"/>
<gene>
    <name evidence="2" type="ORF">WN50_20230</name>
</gene>
<evidence type="ECO:0000313" key="2">
    <source>
        <dbReference type="EMBL" id="KKD36354.1"/>
    </source>
</evidence>
<sequence length="60" mass="7201">MSEKNHPKNPIFQVNEKMYQQLLEWQQHLEHTHPENTTDHDLNPTEPDLARNTNQNDKQP</sequence>
<feature type="compositionally biased region" description="Basic and acidic residues" evidence="1">
    <location>
        <begin position="27"/>
        <end position="43"/>
    </location>
</feature>
<reference evidence="2 3" key="1">
    <citation type="submission" date="2015-06" db="EMBL/GenBank/DDBJ databases">
        <title>Draft genome assembly of filamentous brackish cyanobacterium Limnoraphis robusta strain CS-951.</title>
        <authorList>
            <person name="Willis A."/>
            <person name="Parks M."/>
            <person name="Burford M.A."/>
        </authorList>
    </citation>
    <scope>NUCLEOTIDE SEQUENCE [LARGE SCALE GENOMIC DNA]</scope>
    <source>
        <strain evidence="2 3">CS-951</strain>
    </source>
</reference>
<evidence type="ECO:0000256" key="1">
    <source>
        <dbReference type="SAM" id="MobiDB-lite"/>
    </source>
</evidence>
<dbReference type="EMBL" id="LATL02000079">
    <property type="protein sequence ID" value="KKD36354.1"/>
    <property type="molecule type" value="Genomic_DNA"/>
</dbReference>
<evidence type="ECO:0000313" key="3">
    <source>
        <dbReference type="Proteomes" id="UP000033607"/>
    </source>
</evidence>
<dbReference type="AlphaFoldDB" id="A0A0F5YBS7"/>
<dbReference type="Proteomes" id="UP000033607">
    <property type="component" value="Unassembled WGS sequence"/>
</dbReference>
<name>A0A0F5YBS7_9CYAN</name>
<dbReference type="RefSeq" id="WP_046280391.1">
    <property type="nucleotide sequence ID" value="NZ_LATL02000079.1"/>
</dbReference>
<feature type="region of interest" description="Disordered" evidence="1">
    <location>
        <begin position="26"/>
        <end position="60"/>
    </location>
</feature>
<feature type="compositionally biased region" description="Polar residues" evidence="1">
    <location>
        <begin position="51"/>
        <end position="60"/>
    </location>
</feature>
<organism evidence="2 3">
    <name type="scientific">Limnoraphis robusta CS-951</name>
    <dbReference type="NCBI Taxonomy" id="1637645"/>
    <lineage>
        <taxon>Bacteria</taxon>
        <taxon>Bacillati</taxon>
        <taxon>Cyanobacteriota</taxon>
        <taxon>Cyanophyceae</taxon>
        <taxon>Oscillatoriophycideae</taxon>
        <taxon>Oscillatoriales</taxon>
        <taxon>Sirenicapillariaceae</taxon>
        <taxon>Limnoraphis</taxon>
    </lineage>
</organism>
<protein>
    <submittedName>
        <fullName evidence="2">Uncharacterized protein</fullName>
    </submittedName>
</protein>